<dbReference type="InterPro" id="IPR036291">
    <property type="entry name" value="NAD(P)-bd_dom_sf"/>
</dbReference>
<sequence length="244" mass="26903">VPGASLVLIDLDLGDLDSVRRGAEAILSSFGKIDVLVCNAGIMATPYGTTRDGIEQQMGVNYYGHYALSVRLLPLLRATPGARLVTVSSTAQRYGRLRLVHPPDPRKYQRWMAYCDSKLAVVILAFAFDRYFRKHDIDAMGLSGHPGFARTNLRNTRLETETNPWQRLQLQVFERMSMAAERGILPILYAATESAAQGEQYIGVSGIGEVRGDPKISRAQRRAYDPVVHARLLASSAEITGLAL</sequence>
<dbReference type="Gene3D" id="3.40.50.720">
    <property type="entry name" value="NAD(P)-binding Rossmann-like Domain"/>
    <property type="match status" value="1"/>
</dbReference>
<keyword evidence="1" id="KW-0560">Oxidoreductase</keyword>
<protein>
    <submittedName>
        <fullName evidence="2">SDR family NAD(P)-dependent oxidoreductase</fullName>
    </submittedName>
</protein>
<dbReference type="Pfam" id="PF00106">
    <property type="entry name" value="adh_short"/>
    <property type="match status" value="1"/>
</dbReference>
<dbReference type="SUPFAM" id="SSF51735">
    <property type="entry name" value="NAD(P)-binding Rossmann-fold domains"/>
    <property type="match status" value="1"/>
</dbReference>
<feature type="non-terminal residue" evidence="2">
    <location>
        <position position="1"/>
    </location>
</feature>
<evidence type="ECO:0000313" key="2">
    <source>
        <dbReference type="EMBL" id="MCA9729983.1"/>
    </source>
</evidence>
<accession>A0A956M2Y6</accession>
<name>A0A956M2Y6_UNCEI</name>
<organism evidence="2 3">
    <name type="scientific">Eiseniibacteriota bacterium</name>
    <dbReference type="NCBI Taxonomy" id="2212470"/>
    <lineage>
        <taxon>Bacteria</taxon>
        <taxon>Candidatus Eiseniibacteriota</taxon>
    </lineage>
</organism>
<proteinExistence type="predicted"/>
<evidence type="ECO:0000256" key="1">
    <source>
        <dbReference type="ARBA" id="ARBA00023002"/>
    </source>
</evidence>
<dbReference type="AlphaFoldDB" id="A0A956M2Y6"/>
<comment type="caution">
    <text evidence="2">The sequence shown here is derived from an EMBL/GenBank/DDBJ whole genome shotgun (WGS) entry which is preliminary data.</text>
</comment>
<gene>
    <name evidence="2" type="ORF">KC729_20025</name>
</gene>
<dbReference type="PANTHER" id="PTHR43157:SF31">
    <property type="entry name" value="PHOSPHATIDYLINOSITOL-GLYCAN BIOSYNTHESIS CLASS F PROTEIN"/>
    <property type="match status" value="1"/>
</dbReference>
<dbReference type="GO" id="GO:0016491">
    <property type="term" value="F:oxidoreductase activity"/>
    <property type="evidence" value="ECO:0007669"/>
    <property type="project" value="UniProtKB-KW"/>
</dbReference>
<reference evidence="2" key="1">
    <citation type="submission" date="2020-04" db="EMBL/GenBank/DDBJ databases">
        <authorList>
            <person name="Zhang T."/>
        </authorList>
    </citation>
    <scope>NUCLEOTIDE SEQUENCE</scope>
    <source>
        <strain evidence="2">HKST-UBA01</strain>
    </source>
</reference>
<dbReference type="PANTHER" id="PTHR43157">
    <property type="entry name" value="PHOSPHATIDYLINOSITOL-GLYCAN BIOSYNTHESIS CLASS F PROTEIN-RELATED"/>
    <property type="match status" value="1"/>
</dbReference>
<reference evidence="2" key="2">
    <citation type="journal article" date="2021" name="Microbiome">
        <title>Successional dynamics and alternative stable states in a saline activated sludge microbial community over 9 years.</title>
        <authorList>
            <person name="Wang Y."/>
            <person name="Ye J."/>
            <person name="Ju F."/>
            <person name="Liu L."/>
            <person name="Boyd J.A."/>
            <person name="Deng Y."/>
            <person name="Parks D.H."/>
            <person name="Jiang X."/>
            <person name="Yin X."/>
            <person name="Woodcroft B.J."/>
            <person name="Tyson G.W."/>
            <person name="Hugenholtz P."/>
            <person name="Polz M.F."/>
            <person name="Zhang T."/>
        </authorList>
    </citation>
    <scope>NUCLEOTIDE SEQUENCE</scope>
    <source>
        <strain evidence="2">HKST-UBA01</strain>
    </source>
</reference>
<dbReference type="Proteomes" id="UP000697710">
    <property type="component" value="Unassembled WGS sequence"/>
</dbReference>
<evidence type="ECO:0000313" key="3">
    <source>
        <dbReference type="Proteomes" id="UP000697710"/>
    </source>
</evidence>
<dbReference type="InterPro" id="IPR002347">
    <property type="entry name" value="SDR_fam"/>
</dbReference>
<dbReference type="EMBL" id="JAGQHR010000928">
    <property type="protein sequence ID" value="MCA9729983.1"/>
    <property type="molecule type" value="Genomic_DNA"/>
</dbReference>